<reference evidence="2" key="1">
    <citation type="submission" date="2011-07" db="EMBL/GenBank/DDBJ databases">
        <authorList>
            <person name="Stanhope M.J."/>
            <person name="Durkin A.S."/>
            <person name="Hostetler J."/>
            <person name="Kim M."/>
            <person name="Radune D."/>
            <person name="Singh I."/>
            <person name="Town C.D."/>
        </authorList>
    </citation>
    <scope>NUCLEOTIDE SEQUENCE [LARGE SCALE GENOMIC DNA]</scope>
    <source>
        <strain evidence="2">HS-6</strain>
    </source>
</reference>
<feature type="transmembrane region" description="Helical" evidence="1">
    <location>
        <begin position="103"/>
        <end position="126"/>
    </location>
</feature>
<accession>G5JNS6</accession>
<organism evidence="2 3">
    <name type="scientific">Streptococcus criceti HS-6</name>
    <dbReference type="NCBI Taxonomy" id="873449"/>
    <lineage>
        <taxon>Bacteria</taxon>
        <taxon>Bacillati</taxon>
        <taxon>Bacillota</taxon>
        <taxon>Bacilli</taxon>
        <taxon>Lactobacillales</taxon>
        <taxon>Streptococcaceae</taxon>
        <taxon>Streptococcus</taxon>
    </lineage>
</organism>
<evidence type="ECO:0000256" key="1">
    <source>
        <dbReference type="SAM" id="Phobius"/>
    </source>
</evidence>
<keyword evidence="1" id="KW-0472">Membrane</keyword>
<feature type="transmembrane region" description="Helical" evidence="1">
    <location>
        <begin position="38"/>
        <end position="58"/>
    </location>
</feature>
<dbReference type="AlphaFoldDB" id="G5JNS6"/>
<feature type="transmembrane region" description="Helical" evidence="1">
    <location>
        <begin position="185"/>
        <end position="203"/>
    </location>
</feature>
<keyword evidence="3" id="KW-1185">Reference proteome</keyword>
<dbReference type="Proteomes" id="UP000004322">
    <property type="component" value="Unassembled WGS sequence"/>
</dbReference>
<name>G5JNS6_STRCG</name>
<keyword evidence="1" id="KW-0812">Transmembrane</keyword>
<dbReference type="STRING" id="873449.STRCR_0239"/>
<feature type="transmembrane region" description="Helical" evidence="1">
    <location>
        <begin position="215"/>
        <end position="236"/>
    </location>
</feature>
<protein>
    <submittedName>
        <fullName evidence="2">Uncharacterized protein</fullName>
    </submittedName>
</protein>
<dbReference type="OrthoDB" id="2223732at2"/>
<evidence type="ECO:0000313" key="3">
    <source>
        <dbReference type="Proteomes" id="UP000004322"/>
    </source>
</evidence>
<evidence type="ECO:0000313" key="2">
    <source>
        <dbReference type="EMBL" id="EHI75417.1"/>
    </source>
</evidence>
<feature type="transmembrane region" description="Helical" evidence="1">
    <location>
        <begin position="132"/>
        <end position="151"/>
    </location>
</feature>
<keyword evidence="1" id="KW-1133">Transmembrane helix</keyword>
<gene>
    <name evidence="2" type="ORF">STRCR_0239</name>
</gene>
<dbReference type="RefSeq" id="WP_004229812.1">
    <property type="nucleotide sequence ID" value="NZ_AEUV02000002.1"/>
</dbReference>
<dbReference type="EMBL" id="AEUV02000002">
    <property type="protein sequence ID" value="EHI75417.1"/>
    <property type="molecule type" value="Genomic_DNA"/>
</dbReference>
<comment type="caution">
    <text evidence="2">The sequence shown here is derived from an EMBL/GenBank/DDBJ whole genome shotgun (WGS) entry which is preliminary data.</text>
</comment>
<feature type="transmembrane region" description="Helical" evidence="1">
    <location>
        <begin position="64"/>
        <end position="91"/>
    </location>
</feature>
<sequence length="277" mass="32338">MKQTIFNASLEESMNLVTDKYIQTSMEDINEKGVKRKVLGFITILFFMYLDCLVGNIVDGLKVTFLFITPSYIAKFFFVLGFIPITLYFYSIFRLRNNRILSYYYYNIYAYLLTFLFCLQAAVLFIAASSIALGPILSTLIYGVLLIILLLERANWFKRSTLKALYNQEKFVNAQSDFMEKFVAFSKKYGGVVLFILIIRWFLPGQAKDNDFTRMLGLAFMPLLFLLGIYFTLSLVSESIEGYYLKKYLEDYRKLSGYSIEEWYGPKSKKYKESLTK</sequence>
<proteinExistence type="predicted"/>